<comment type="caution">
    <text evidence="1">The sequence shown here is derived from an EMBL/GenBank/DDBJ whole genome shotgun (WGS) entry which is preliminary data.</text>
</comment>
<sequence length="661" mass="74178">MQKNKEQSLRRFLSLFLALIMILTSLPLNVFAEEPSTGTRAVATPDWEVSDEEAEADHWPLTANNRLVEAANADSIKNPNIEYGGTFNLGDRQVITILYKTQSSANAVWQRLLLKFDKTLAQMIDWDNAKTGAWKDPAKNKESTNPQHFNGDIIKFTSEPRENAGSDNVYSVALNDAMFKKQAIEAPMHFVLKSPDQLQQLGLPTSVEALVQSKEPVIQSRIVDKYYEKVRMNPCAHLDGYSTYTSSTIIPRRDYRAGLIPECEDDNIDPWILTQTAFLTYNKNKGYVDLTIRHNKNANKPLQHKPVLGLRTVIEDKFFNVLAGSAEEGVPEDGSAKIADVFIVGANEKPYDGGSYDNPVPERRIPVLRNQINQGQDGLQYIQVVGTDYQKTAYENNIKMQSKGNALETLLNSALASGGRGVGTIVRFYVKPEKFESLISDTDLLDMTFYTTFTTQTKKGEARETFSGKVDKDRTLQKGQKLVLDVGTKEFGLGSFAGNRKMVMEVGERPHNVVFQSAPNDALGTSLYWKDSTSYWWTIPYDMTLKEGTPIKIYMQGLKNNIQEVRFYTSKDEQALGDAGDFFTITKDPDKCGDMQYVRFAGNLKSPNIEKTQNEASIPEIFTTDTILYGHTKIGNAIVRARGVSEDEKVCIKPSLPIRRK</sequence>
<keyword evidence="2" id="KW-1185">Reference proteome</keyword>
<evidence type="ECO:0000313" key="1">
    <source>
        <dbReference type="EMBL" id="MEB3429398.1"/>
    </source>
</evidence>
<dbReference type="AlphaFoldDB" id="A0AAW9MPE1"/>
<evidence type="ECO:0000313" key="2">
    <source>
        <dbReference type="Proteomes" id="UP001357733"/>
    </source>
</evidence>
<organism evidence="1 2">
    <name type="scientific">Citroniella saccharovorans</name>
    <dbReference type="NCBI Taxonomy" id="2053367"/>
    <lineage>
        <taxon>Bacteria</taxon>
        <taxon>Bacillati</taxon>
        <taxon>Bacillota</taxon>
        <taxon>Tissierellia</taxon>
        <taxon>Tissierellales</taxon>
        <taxon>Peptoniphilaceae</taxon>
        <taxon>Citroniella</taxon>
    </lineage>
</organism>
<dbReference type="RefSeq" id="WP_324619590.1">
    <property type="nucleotide sequence ID" value="NZ_JAYKOT010000003.1"/>
</dbReference>
<reference evidence="1 2" key="1">
    <citation type="submission" date="2024-01" db="EMBL/GenBank/DDBJ databases">
        <title>Complete genome sequence of Citroniella saccharovorans strain M6.X9, isolated from human fecal sample.</title>
        <authorList>
            <person name="Cheng G."/>
            <person name="Westerholm M."/>
            <person name="Schnurer A."/>
        </authorList>
    </citation>
    <scope>NUCLEOTIDE SEQUENCE [LARGE SCALE GENOMIC DNA]</scope>
    <source>
        <strain evidence="1 2">DSM 29873</strain>
    </source>
</reference>
<gene>
    <name evidence="1" type="ORF">VLK81_05110</name>
</gene>
<dbReference type="EMBL" id="JAYKOT010000003">
    <property type="protein sequence ID" value="MEB3429398.1"/>
    <property type="molecule type" value="Genomic_DNA"/>
</dbReference>
<dbReference type="Proteomes" id="UP001357733">
    <property type="component" value="Unassembled WGS sequence"/>
</dbReference>
<accession>A0AAW9MPE1</accession>
<proteinExistence type="predicted"/>
<name>A0AAW9MPE1_9FIRM</name>
<protein>
    <submittedName>
        <fullName evidence="1">Uncharacterized protein</fullName>
    </submittedName>
</protein>